<dbReference type="GO" id="GO:0016787">
    <property type="term" value="F:hydrolase activity"/>
    <property type="evidence" value="ECO:0007669"/>
    <property type="project" value="UniProtKB-KW"/>
</dbReference>
<dbReference type="GO" id="GO:0003677">
    <property type="term" value="F:DNA binding"/>
    <property type="evidence" value="ECO:0007669"/>
    <property type="project" value="InterPro"/>
</dbReference>
<dbReference type="EC" id="3.1.-.-" evidence="3"/>
<evidence type="ECO:0000256" key="3">
    <source>
        <dbReference type="PIRNR" id="PIRNR033490"/>
    </source>
</evidence>
<comment type="similarity">
    <text evidence="1 3">Belongs to the PemK/MazF family.</text>
</comment>
<dbReference type="AlphaFoldDB" id="G5J893"/>
<evidence type="ECO:0000313" key="4">
    <source>
        <dbReference type="EMBL" id="EHJ11594.1"/>
    </source>
</evidence>
<evidence type="ECO:0000256" key="2">
    <source>
        <dbReference type="ARBA" id="ARBA00022649"/>
    </source>
</evidence>
<proteinExistence type="inferred from homology"/>
<keyword evidence="2" id="KW-1277">Toxin-antitoxin system</keyword>
<keyword evidence="3" id="KW-0255">Endonuclease</keyword>
<evidence type="ECO:0000256" key="1">
    <source>
        <dbReference type="ARBA" id="ARBA00007521"/>
    </source>
</evidence>
<dbReference type="SUPFAM" id="SSF50118">
    <property type="entry name" value="Cell growth inhibitor/plasmid maintenance toxic component"/>
    <property type="match status" value="1"/>
</dbReference>
<dbReference type="PATRIC" id="fig|423471.3.peg.3457"/>
<dbReference type="InterPro" id="IPR003477">
    <property type="entry name" value="PemK-like"/>
</dbReference>
<protein>
    <recommendedName>
        <fullName evidence="3">mRNA interferase</fullName>
        <ecNumber evidence="3">3.1.-.-</ecNumber>
    </recommendedName>
</protein>
<reference evidence="4 5" key="1">
    <citation type="journal article" date="2011" name="Front. Microbiol.">
        <title>Two Strains of Crocosphaera watsonii with Highly Conserved Genomes are Distinguished by Strain-Specific Features.</title>
        <authorList>
            <person name="Bench S.R."/>
            <person name="Ilikchyan I.N."/>
            <person name="Tripp H.J."/>
            <person name="Zehr J.P."/>
        </authorList>
    </citation>
    <scope>NUCLEOTIDE SEQUENCE [LARGE SCALE GENOMIC DNA]</scope>
    <source>
        <strain evidence="4 5">WH 0003</strain>
    </source>
</reference>
<accession>G5J893</accession>
<dbReference type="Pfam" id="PF02452">
    <property type="entry name" value="PemK_toxin"/>
    <property type="match status" value="1"/>
</dbReference>
<organism evidence="4 5">
    <name type="scientific">Crocosphaera watsonii WH 0003</name>
    <dbReference type="NCBI Taxonomy" id="423471"/>
    <lineage>
        <taxon>Bacteria</taxon>
        <taxon>Bacillati</taxon>
        <taxon>Cyanobacteriota</taxon>
        <taxon>Cyanophyceae</taxon>
        <taxon>Oscillatoriophycideae</taxon>
        <taxon>Chroococcales</taxon>
        <taxon>Aphanothecaceae</taxon>
        <taxon>Crocosphaera</taxon>
    </lineage>
</organism>
<evidence type="ECO:0000313" key="5">
    <source>
        <dbReference type="Proteomes" id="UP000003477"/>
    </source>
</evidence>
<sequence length="119" mass="13383">MTIFQGEIYWIDLGQPIGSEPAYLRPCVVVQNNILNQSKIRTVIVCALTTNLRRARAIGNVLLNEEEGNLPEKSVVNISQVFTVDKRLLSDPIGRLSEERIKEIIAGIKLVLEPQELEE</sequence>
<dbReference type="Proteomes" id="UP000003477">
    <property type="component" value="Unassembled WGS sequence"/>
</dbReference>
<dbReference type="PANTHER" id="PTHR33988">
    <property type="entry name" value="ENDORIBONUCLEASE MAZF-RELATED"/>
    <property type="match status" value="1"/>
</dbReference>
<keyword evidence="3" id="KW-0540">Nuclease</keyword>
<dbReference type="EMBL" id="AESD01000540">
    <property type="protein sequence ID" value="EHJ11594.1"/>
    <property type="molecule type" value="Genomic_DNA"/>
</dbReference>
<dbReference type="GO" id="GO:0004521">
    <property type="term" value="F:RNA endonuclease activity"/>
    <property type="evidence" value="ECO:0007669"/>
    <property type="project" value="TreeGrafter"/>
</dbReference>
<keyword evidence="3" id="KW-0378">Hydrolase</keyword>
<comment type="function">
    <text evidence="3">Toxic component of a type II toxin-antitoxin (TA) system.</text>
</comment>
<dbReference type="InterPro" id="IPR011067">
    <property type="entry name" value="Plasmid_toxin/cell-grow_inhib"/>
</dbReference>
<dbReference type="PANTHER" id="PTHR33988:SF2">
    <property type="entry name" value="ENDORIBONUCLEASE MAZF"/>
    <property type="match status" value="1"/>
</dbReference>
<gene>
    <name evidence="4" type="ORF">CWATWH0003_3678</name>
</gene>
<dbReference type="RefSeq" id="WP_007311680.1">
    <property type="nucleotide sequence ID" value="NZ_AESD01000540.1"/>
</dbReference>
<dbReference type="PIRSF" id="PIRSF033490">
    <property type="entry name" value="MazF"/>
    <property type="match status" value="1"/>
</dbReference>
<dbReference type="Gene3D" id="2.30.30.110">
    <property type="match status" value="1"/>
</dbReference>
<dbReference type="GeneID" id="88767193"/>
<name>G5J893_CROWT</name>
<dbReference type="GO" id="GO:0016075">
    <property type="term" value="P:rRNA catabolic process"/>
    <property type="evidence" value="ECO:0007669"/>
    <property type="project" value="TreeGrafter"/>
</dbReference>
<dbReference type="GO" id="GO:0006402">
    <property type="term" value="P:mRNA catabolic process"/>
    <property type="evidence" value="ECO:0007669"/>
    <property type="project" value="TreeGrafter"/>
</dbReference>
<comment type="caution">
    <text evidence="4">The sequence shown here is derived from an EMBL/GenBank/DDBJ whole genome shotgun (WGS) entry which is preliminary data.</text>
</comment>